<organism evidence="1 2">
    <name type="scientific">Mycoplasma anserisalpingitidis</name>
    <dbReference type="NCBI Taxonomy" id="519450"/>
    <lineage>
        <taxon>Bacteria</taxon>
        <taxon>Bacillati</taxon>
        <taxon>Mycoplasmatota</taxon>
        <taxon>Mollicutes</taxon>
        <taxon>Mycoplasmataceae</taxon>
        <taxon>Mycoplasma</taxon>
    </lineage>
</organism>
<reference evidence="1 2" key="1">
    <citation type="journal article" date="2019" name="Microbiol. Resour. Announc.">
        <title>Complete Genome Sequences of Three Mycoplasma anserisalpingitis (Mycoplasma sp. 1220) Strains.</title>
        <authorList>
            <person name="Grozner D."/>
            <person name="Forro B."/>
            <person name="Kovacs A.B."/>
            <person name="Marton S."/>
            <person name="Banyai K."/>
            <person name="Kreizinger Z."/>
            <person name="Sulyok K.M."/>
            <person name="Gyuranecz M."/>
        </authorList>
    </citation>
    <scope>NUCLEOTIDE SEQUENCE [LARGE SCALE GENOMIC DNA]</scope>
    <source>
        <strain evidence="1 2">ATCC:BAA-2147</strain>
    </source>
</reference>
<dbReference type="OrthoDB" id="399952at2"/>
<gene>
    <name evidence="1" type="ORF">FRW55_03555</name>
</gene>
<dbReference type="Proteomes" id="UP000318927">
    <property type="component" value="Chromosome"/>
</dbReference>
<dbReference type="KEGG" id="mans:FRW55_03555"/>
<protein>
    <submittedName>
        <fullName evidence="1">Uncharacterized protein</fullName>
    </submittedName>
</protein>
<proteinExistence type="predicted"/>
<keyword evidence="2" id="KW-1185">Reference proteome</keyword>
<accession>A0A5B8JY29</accession>
<dbReference type="EMBL" id="CP042295">
    <property type="protein sequence ID" value="QDY87209.1"/>
    <property type="molecule type" value="Genomic_DNA"/>
</dbReference>
<evidence type="ECO:0000313" key="2">
    <source>
        <dbReference type="Proteomes" id="UP000318927"/>
    </source>
</evidence>
<name>A0A5B8JY29_9MOLU</name>
<dbReference type="RefSeq" id="WP_146368755.1">
    <property type="nucleotide sequence ID" value="NZ_CP042295.1"/>
</dbReference>
<dbReference type="AlphaFoldDB" id="A0A5B8JY29"/>
<evidence type="ECO:0000313" key="1">
    <source>
        <dbReference type="EMBL" id="QDY87209.1"/>
    </source>
</evidence>
<sequence length="212" mass="23394">MKKIIKGLLFSSTIVAIGVPTVVAIGLNSKQAKAWTVDTSNISTNKYAYKRVNGLDLFVANEGTVEVSHNWFVPDKAYWDGKSWSNVVKDKKPYQIPYIAMTNNYWIDYWGIHGATFSGGISAGTSGVNASLGGSVSISKSDKSYEETLTTTSSERIKNEYNVSAKFSSWIDGSVNIKTLFKLNNSYYVSVDTEVSSINKNIYNSFEGSHFD</sequence>